<name>A0ACB9BCD3_ARCLA</name>
<comment type="caution">
    <text evidence="1">The sequence shown here is derived from an EMBL/GenBank/DDBJ whole genome shotgun (WGS) entry which is preliminary data.</text>
</comment>
<reference evidence="1 2" key="2">
    <citation type="journal article" date="2022" name="Mol. Ecol. Resour.">
        <title>The genomes of chicory, endive, great burdock and yacon provide insights into Asteraceae paleo-polyploidization history and plant inulin production.</title>
        <authorList>
            <person name="Fan W."/>
            <person name="Wang S."/>
            <person name="Wang H."/>
            <person name="Wang A."/>
            <person name="Jiang F."/>
            <person name="Liu H."/>
            <person name="Zhao H."/>
            <person name="Xu D."/>
            <person name="Zhang Y."/>
        </authorList>
    </citation>
    <scope>NUCLEOTIDE SEQUENCE [LARGE SCALE GENOMIC DNA]</scope>
    <source>
        <strain evidence="2">cv. Niubang</strain>
    </source>
</reference>
<keyword evidence="2" id="KW-1185">Reference proteome</keyword>
<evidence type="ECO:0000313" key="2">
    <source>
        <dbReference type="Proteomes" id="UP001055879"/>
    </source>
</evidence>
<dbReference type="Proteomes" id="UP001055879">
    <property type="component" value="Linkage Group LG06"/>
</dbReference>
<accession>A0ACB9BCD3</accession>
<evidence type="ECO:0000313" key="1">
    <source>
        <dbReference type="EMBL" id="KAI3719589.1"/>
    </source>
</evidence>
<protein>
    <submittedName>
        <fullName evidence="1">Uncharacterized protein</fullName>
    </submittedName>
</protein>
<dbReference type="EMBL" id="CM042052">
    <property type="protein sequence ID" value="KAI3719589.1"/>
    <property type="molecule type" value="Genomic_DNA"/>
</dbReference>
<organism evidence="1 2">
    <name type="scientific">Arctium lappa</name>
    <name type="common">Greater burdock</name>
    <name type="synonym">Lappa major</name>
    <dbReference type="NCBI Taxonomy" id="4217"/>
    <lineage>
        <taxon>Eukaryota</taxon>
        <taxon>Viridiplantae</taxon>
        <taxon>Streptophyta</taxon>
        <taxon>Embryophyta</taxon>
        <taxon>Tracheophyta</taxon>
        <taxon>Spermatophyta</taxon>
        <taxon>Magnoliopsida</taxon>
        <taxon>eudicotyledons</taxon>
        <taxon>Gunneridae</taxon>
        <taxon>Pentapetalae</taxon>
        <taxon>asterids</taxon>
        <taxon>campanulids</taxon>
        <taxon>Asterales</taxon>
        <taxon>Asteraceae</taxon>
        <taxon>Carduoideae</taxon>
        <taxon>Cardueae</taxon>
        <taxon>Arctiinae</taxon>
        <taxon>Arctium</taxon>
    </lineage>
</organism>
<sequence>MLISPHLIESAVHLLSFHLVSWSSYHYHLNKSPSNSILIQHTSLLDHHDPYCSKRQVVSFIWAACRSIVPRELLGTPSNWRVLRKNISMFIRLRIYEKFSIHQCLRKLKTSNFPFLLDKHSLCNLTNKVQCPSRGNDVNIEKKFGEARVGMSNIKRNLLERWMYWFFKCLVVPLVQANFYITESEHGKLDVFFYEKSLWEKLMKSSISCLKEQYSLLDVNAVKNIVSARAFGFSRVRFRPKANGTRPLANLRSSSRLPLGRSSMQACKRWPLRHPLSLPRRDVYKDFKAVNVVLRDLHAALKDVQLERPEKLGSSVFNYNDVHRKQFRSHVHARSYHSIVVDQGRSRTARKEDLHFNLQQHVKYNVLHIDKKFYLQNVGIPQGSVLSSLLCSFYFGHMENCKLVPFLDKVTKTGMPESSDRRYIGDVSTTTRCDELAAQHLLLRFIDDFLFISTSKKQALAFFSRLERGFSEYNCNMNREKFGLSFDVDNIRPQSNRLYIDEDGNKFLRWSGLFINCKTLEVQADYTRYLDAHLSSTLTVRWQGNPGRHFSEKLCDYMRPKCHAIFYDSNINSAAVVRLNIHQAFLLCAMKFHCYICDLSDICSFDSGSYMNIIHNSLRFMYKLMKKRMYSLDVDPSLRPILKVKKREVEWLGLTAYDQVLQRKQSRYKELLSLLESQLKSQNEGRVSPALKFAADKSNSSMEAQSGNCQSAMPHGEIGKIQLL</sequence>
<gene>
    <name evidence="1" type="ORF">L6452_20491</name>
</gene>
<proteinExistence type="predicted"/>
<reference evidence="2" key="1">
    <citation type="journal article" date="2022" name="Mol. Ecol. Resour.">
        <title>The genomes of chicory, endive, great burdock and yacon provide insights into Asteraceae palaeo-polyploidization history and plant inulin production.</title>
        <authorList>
            <person name="Fan W."/>
            <person name="Wang S."/>
            <person name="Wang H."/>
            <person name="Wang A."/>
            <person name="Jiang F."/>
            <person name="Liu H."/>
            <person name="Zhao H."/>
            <person name="Xu D."/>
            <person name="Zhang Y."/>
        </authorList>
    </citation>
    <scope>NUCLEOTIDE SEQUENCE [LARGE SCALE GENOMIC DNA]</scope>
    <source>
        <strain evidence="2">cv. Niubang</strain>
    </source>
</reference>